<name>A0AAD9PP93_ACRCE</name>
<evidence type="ECO:0000256" key="2">
    <source>
        <dbReference type="SAM" id="Phobius"/>
    </source>
</evidence>
<accession>A0AAD9PP93</accession>
<reference evidence="3" key="2">
    <citation type="journal article" date="2023" name="Science">
        <title>Genomic signatures of disease resistance in endangered staghorn corals.</title>
        <authorList>
            <person name="Vollmer S.V."/>
            <person name="Selwyn J.D."/>
            <person name="Despard B.A."/>
            <person name="Roesel C.L."/>
        </authorList>
    </citation>
    <scope>NUCLEOTIDE SEQUENCE</scope>
    <source>
        <strain evidence="3">K2</strain>
    </source>
</reference>
<dbReference type="Proteomes" id="UP001249851">
    <property type="component" value="Unassembled WGS sequence"/>
</dbReference>
<evidence type="ECO:0000313" key="4">
    <source>
        <dbReference type="Proteomes" id="UP001249851"/>
    </source>
</evidence>
<feature type="transmembrane region" description="Helical" evidence="2">
    <location>
        <begin position="143"/>
        <end position="165"/>
    </location>
</feature>
<protein>
    <submittedName>
        <fullName evidence="3">Uncharacterized protein</fullName>
    </submittedName>
</protein>
<gene>
    <name evidence="3" type="ORF">P5673_033786</name>
</gene>
<evidence type="ECO:0000313" key="3">
    <source>
        <dbReference type="EMBL" id="KAK2546615.1"/>
    </source>
</evidence>
<organism evidence="3 4">
    <name type="scientific">Acropora cervicornis</name>
    <name type="common">Staghorn coral</name>
    <dbReference type="NCBI Taxonomy" id="6130"/>
    <lineage>
        <taxon>Eukaryota</taxon>
        <taxon>Metazoa</taxon>
        <taxon>Cnidaria</taxon>
        <taxon>Anthozoa</taxon>
        <taxon>Hexacorallia</taxon>
        <taxon>Scleractinia</taxon>
        <taxon>Astrocoeniina</taxon>
        <taxon>Acroporidae</taxon>
        <taxon>Acropora</taxon>
    </lineage>
</organism>
<dbReference type="InterPro" id="IPR026624">
    <property type="entry name" value="CECR6"/>
</dbReference>
<keyword evidence="2" id="KW-0472">Membrane</keyword>
<evidence type="ECO:0000256" key="1">
    <source>
        <dbReference type="ARBA" id="ARBA00007711"/>
    </source>
</evidence>
<feature type="transmembrane region" description="Helical" evidence="2">
    <location>
        <begin position="63"/>
        <end position="83"/>
    </location>
</feature>
<feature type="non-terminal residue" evidence="3">
    <location>
        <position position="191"/>
    </location>
</feature>
<keyword evidence="2" id="KW-0812">Transmembrane</keyword>
<feature type="transmembrane region" description="Helical" evidence="2">
    <location>
        <begin position="6"/>
        <end position="26"/>
    </location>
</feature>
<comment type="similarity">
    <text evidence="1">Belongs to the TMEM121 family.</text>
</comment>
<dbReference type="AlphaFoldDB" id="A0AAD9PP93"/>
<feature type="transmembrane region" description="Helical" evidence="2">
    <location>
        <begin position="171"/>
        <end position="190"/>
    </location>
</feature>
<dbReference type="Pfam" id="PF14997">
    <property type="entry name" value="CECR6_TMEM121"/>
    <property type="match status" value="2"/>
</dbReference>
<keyword evidence="4" id="KW-1185">Reference proteome</keyword>
<dbReference type="PANTHER" id="PTHR47399">
    <property type="entry name" value="TRANSMEMBRANE PROTEIN 121B"/>
    <property type="match status" value="1"/>
</dbReference>
<feature type="non-terminal residue" evidence="3">
    <location>
        <position position="1"/>
    </location>
</feature>
<proteinExistence type="inferred from homology"/>
<dbReference type="EMBL" id="JARQWQ010000390">
    <property type="protein sequence ID" value="KAK2546615.1"/>
    <property type="molecule type" value="Genomic_DNA"/>
</dbReference>
<feature type="transmembrane region" description="Helical" evidence="2">
    <location>
        <begin position="38"/>
        <end position="57"/>
    </location>
</feature>
<sequence length="191" mass="21709">KKSDLWYFTSLSYAPSVLTWTCLVLTKKAKLHWLSYTWGLYVTGLVVSTIIVFATVVDNMGKESLLGLKVTLCITPILLLLLLNTATDVKDHEELLPSLCFEMAVDLVDTIEILDIVLDEKEHNYGIPNGFGEQLPMRALLRYIFEMALVNFVFLIIRSVILIKYKKDESIFILKNLVAIVLGIMGIRQLR</sequence>
<reference evidence="3" key="1">
    <citation type="journal article" date="2023" name="G3 (Bethesda)">
        <title>Whole genome assembly and annotation of the endangered Caribbean coral Acropora cervicornis.</title>
        <authorList>
            <person name="Selwyn J.D."/>
            <person name="Vollmer S.V."/>
        </authorList>
    </citation>
    <scope>NUCLEOTIDE SEQUENCE</scope>
    <source>
        <strain evidence="3">K2</strain>
    </source>
</reference>
<keyword evidence="2" id="KW-1133">Transmembrane helix</keyword>
<dbReference type="InterPro" id="IPR032776">
    <property type="entry name" value="CECR6/TMEM121"/>
</dbReference>
<comment type="caution">
    <text evidence="3">The sequence shown here is derived from an EMBL/GenBank/DDBJ whole genome shotgun (WGS) entry which is preliminary data.</text>
</comment>
<dbReference type="PANTHER" id="PTHR47399:SF1">
    <property type="entry name" value="TRANSMEMBRANE PROTEIN 121B"/>
    <property type="match status" value="1"/>
</dbReference>